<keyword evidence="3 7" id="KW-0732">Signal</keyword>
<protein>
    <submittedName>
        <fullName evidence="9">11S globulin isoform 2</fullName>
    </submittedName>
</protein>
<evidence type="ECO:0000256" key="1">
    <source>
        <dbReference type="ARBA" id="ARBA00007178"/>
    </source>
</evidence>
<reference evidence="9" key="1">
    <citation type="journal article" date="2015" name="Int J Philipp Sci Technol">
        <title>Biochemical and molecular characterization of two 11S globulin isoforms from coconut and their expression analysis during seed development.</title>
        <authorList>
            <person name="Caldo K.M.P."/>
            <person name="Garcia R.N."/>
            <person name="Tecson-Mendoza E.M."/>
        </authorList>
    </citation>
    <scope>NUCLEOTIDE SEQUENCE</scope>
</reference>
<dbReference type="GO" id="GO:0048316">
    <property type="term" value="P:seed development"/>
    <property type="evidence" value="ECO:0007669"/>
    <property type="project" value="UniProtKB-ARBA"/>
</dbReference>
<feature type="chain" id="PRO_5006587724" evidence="7">
    <location>
        <begin position="23"/>
        <end position="466"/>
    </location>
</feature>
<dbReference type="FunFam" id="2.60.120.10:FF:000124">
    <property type="entry name" value="Glycinin G5"/>
    <property type="match status" value="1"/>
</dbReference>
<evidence type="ECO:0000259" key="8">
    <source>
        <dbReference type="SMART" id="SM00835"/>
    </source>
</evidence>
<feature type="domain" description="Cupin type-1" evidence="8">
    <location>
        <begin position="50"/>
        <end position="245"/>
    </location>
</feature>
<dbReference type="SMART" id="SM00835">
    <property type="entry name" value="Cupin_1"/>
    <property type="match status" value="2"/>
</dbReference>
<dbReference type="InterPro" id="IPR014710">
    <property type="entry name" value="RmlC-like_jellyroll"/>
</dbReference>
<feature type="domain" description="Cupin type-1" evidence="8">
    <location>
        <begin position="294"/>
        <end position="443"/>
    </location>
</feature>
<dbReference type="InterPro" id="IPR050253">
    <property type="entry name" value="Seed_Storage-Functional"/>
</dbReference>
<dbReference type="PRINTS" id="PR00439">
    <property type="entry name" value="11SGLOBULIN"/>
</dbReference>
<proteinExistence type="evidence at transcript level"/>
<keyword evidence="6" id="KW-1015">Disulfide bond</keyword>
<dbReference type="GO" id="GO:0045735">
    <property type="term" value="F:nutrient reservoir activity"/>
    <property type="evidence" value="ECO:0007669"/>
    <property type="project" value="UniProtKB-KW"/>
</dbReference>
<dbReference type="PANTHER" id="PTHR31189:SF35">
    <property type="entry name" value="12S SEED STORAGE PROTEIN CRB"/>
    <property type="match status" value="1"/>
</dbReference>
<evidence type="ECO:0000256" key="6">
    <source>
        <dbReference type="ARBA" id="ARBA00023157"/>
    </source>
</evidence>
<dbReference type="SMR" id="A0A0R7UCT6"/>
<dbReference type="PANTHER" id="PTHR31189">
    <property type="entry name" value="OS03G0336100 PROTEIN-RELATED"/>
    <property type="match status" value="1"/>
</dbReference>
<keyword evidence="4" id="KW-0758">Storage protein</keyword>
<dbReference type="Gene3D" id="2.60.120.10">
    <property type="entry name" value="Jelly Rolls"/>
    <property type="match status" value="2"/>
</dbReference>
<comment type="subunit">
    <text evidence="2">Hexamer; each subunit is composed of an acidic and a basic chain derived from a single precursor and linked by a disulfide bond.</text>
</comment>
<comment type="similarity">
    <text evidence="1">Belongs to the 11S seed storage protein (globulins) family.</text>
</comment>
<evidence type="ECO:0000256" key="7">
    <source>
        <dbReference type="SAM" id="SignalP"/>
    </source>
</evidence>
<dbReference type="CDD" id="cd02243">
    <property type="entry name" value="cupin_11S_legumin_C"/>
    <property type="match status" value="1"/>
</dbReference>
<dbReference type="FunFam" id="2.60.120.10:FF:000073">
    <property type="entry name" value="Glycinin G1"/>
    <property type="match status" value="1"/>
</dbReference>
<dbReference type="InterPro" id="IPR011051">
    <property type="entry name" value="RmlC_Cupin_sf"/>
</dbReference>
<dbReference type="InterPro" id="IPR006045">
    <property type="entry name" value="Cupin_1"/>
</dbReference>
<sequence length="466" mass="52956">MSSSSLLSFSLCLLLLCHVSQAQFGSSQESPFQSSRRSVSTRDECQIERLNALEPTRTVRSEAGITDYFDEDNEQFRCAGVSAIRRVIEPRGLLLPSMSNAPRLVYIVQGRGMVGLVMPGCPETFQSFQRSEQYEREEGERHRRSKDEHQKVYQFQEGDVLAVPNGFAYWCYNDGENPVVAITVLDTSNDANQLDRSHRQFLLAGRQEEGRQRYRREESIKENILRGFGTELLAAAFGIDMELARKLQCRDDTRGEIVRAENGLQVLRPSRREEEERKSINGLEETYCSMKIKQNIGDPRRADVFNPRGGRITTLNSEKLPILRFIQMSAERVVLYRNAMVSPHWNINAHSIMYCTGGRGRVEVADDKGETVFDGELRRGQLLIVPQNYAVLERAGSEGFQFVSIKTSDRAMVSSIVGKTSAFRGMPEEVLMNSYRISRDEARRVKLTRGDEVAIFAPRRESRAEA</sequence>
<evidence type="ECO:0000256" key="5">
    <source>
        <dbReference type="ARBA" id="ARBA00023129"/>
    </source>
</evidence>
<dbReference type="InterPro" id="IPR006044">
    <property type="entry name" value="11S_seedstore_pln"/>
</dbReference>
<feature type="signal peptide" evidence="7">
    <location>
        <begin position="1"/>
        <end position="22"/>
    </location>
</feature>
<evidence type="ECO:0000256" key="4">
    <source>
        <dbReference type="ARBA" id="ARBA00022761"/>
    </source>
</evidence>
<keyword evidence="5" id="KW-0708">Seed storage protein</keyword>
<dbReference type="SUPFAM" id="SSF51182">
    <property type="entry name" value="RmlC-like cupins"/>
    <property type="match status" value="1"/>
</dbReference>
<evidence type="ECO:0000256" key="3">
    <source>
        <dbReference type="ARBA" id="ARBA00022729"/>
    </source>
</evidence>
<dbReference type="EMBL" id="KP902413">
    <property type="protein sequence ID" value="AKS26849.1"/>
    <property type="molecule type" value="mRNA"/>
</dbReference>
<evidence type="ECO:0000313" key="9">
    <source>
        <dbReference type="EMBL" id="AKS26849.1"/>
    </source>
</evidence>
<name>A0A0R7UCT6_COCNU</name>
<dbReference type="Pfam" id="PF00190">
    <property type="entry name" value="Cupin_1"/>
    <property type="match status" value="2"/>
</dbReference>
<accession>A0A0R7UCT6</accession>
<organism evidence="9">
    <name type="scientific">Cocos nucifera</name>
    <name type="common">Coconut palm</name>
    <dbReference type="NCBI Taxonomy" id="13894"/>
    <lineage>
        <taxon>Eukaryota</taxon>
        <taxon>Viridiplantae</taxon>
        <taxon>Streptophyta</taxon>
        <taxon>Embryophyta</taxon>
        <taxon>Tracheophyta</taxon>
        <taxon>Spermatophyta</taxon>
        <taxon>Magnoliopsida</taxon>
        <taxon>Liliopsida</taxon>
        <taxon>Arecaceae</taxon>
        <taxon>Arecoideae</taxon>
        <taxon>Cocoseae</taxon>
        <taxon>Attaleinae</taxon>
        <taxon>Cocos</taxon>
    </lineage>
</organism>
<dbReference type="CDD" id="cd02242">
    <property type="entry name" value="cupin_11S_legumin_N"/>
    <property type="match status" value="1"/>
</dbReference>
<dbReference type="AlphaFoldDB" id="A0A0R7UCT6"/>
<gene>
    <name evidence="9" type="primary">COS-2</name>
</gene>
<evidence type="ECO:0000256" key="2">
    <source>
        <dbReference type="ARBA" id="ARBA00011818"/>
    </source>
</evidence>